<reference evidence="3" key="1">
    <citation type="submission" date="2017-05" db="EMBL/GenBank/DDBJ databases">
        <authorList>
            <person name="Lin X.B."/>
            <person name="Stothard P."/>
            <person name="Tasseva G."/>
            <person name="Walter J."/>
        </authorList>
    </citation>
    <scope>NUCLEOTIDE SEQUENCE [LARGE SCALE GENOMIC DNA]</scope>
    <source>
        <strain evidence="3">103v</strain>
    </source>
</reference>
<dbReference type="InterPro" id="IPR036390">
    <property type="entry name" value="WH_DNA-bd_sf"/>
</dbReference>
<evidence type="ECO:0000313" key="2">
    <source>
        <dbReference type="EMBL" id="OYT02784.1"/>
    </source>
</evidence>
<dbReference type="RefSeq" id="WP_094504460.1">
    <property type="nucleotide sequence ID" value="NZ_NGPH01000036.1"/>
</dbReference>
<protein>
    <recommendedName>
        <fullName evidence="4">Helix-turn-helix domain-containing protein</fullName>
    </recommendedName>
</protein>
<proteinExistence type="predicted"/>
<dbReference type="Pfam" id="PF13730">
    <property type="entry name" value="HTH_36"/>
    <property type="match status" value="1"/>
</dbReference>
<reference evidence="2 3" key="2">
    <citation type="submission" date="2017-09" db="EMBL/GenBank/DDBJ databases">
        <title>Tripartite evolution among Lactobacillus johnsonii, Lactobacillus taiwanensis, Lactobacillus reuteri and their rodent host.</title>
        <authorList>
            <person name="Wang T."/>
            <person name="Knowles S."/>
            <person name="Cheng C."/>
        </authorList>
    </citation>
    <scope>NUCLEOTIDE SEQUENCE [LARGE SCALE GENOMIC DNA]</scope>
    <source>
        <strain evidence="2 3">103v</strain>
    </source>
</reference>
<evidence type="ECO:0000313" key="3">
    <source>
        <dbReference type="Proteomes" id="UP000216122"/>
    </source>
</evidence>
<dbReference type="SUPFAM" id="SSF46785">
    <property type="entry name" value="Winged helix' DNA-binding domain"/>
    <property type="match status" value="1"/>
</dbReference>
<dbReference type="Gene3D" id="1.10.10.10">
    <property type="entry name" value="Winged helix-like DNA-binding domain superfamily/Winged helix DNA-binding domain"/>
    <property type="match status" value="1"/>
</dbReference>
<comment type="caution">
    <text evidence="2">The sequence shown here is derived from an EMBL/GenBank/DDBJ whole genome shotgun (WGS) entry which is preliminary data.</text>
</comment>
<evidence type="ECO:0000256" key="1">
    <source>
        <dbReference type="ARBA" id="ARBA00023125"/>
    </source>
</evidence>
<keyword evidence="1" id="KW-0238">DNA-binding</keyword>
<dbReference type="EMBL" id="NGQC01000045">
    <property type="protein sequence ID" value="OYT02784.1"/>
    <property type="molecule type" value="Genomic_DNA"/>
</dbReference>
<dbReference type="InterPro" id="IPR036388">
    <property type="entry name" value="WH-like_DNA-bd_sf"/>
</dbReference>
<dbReference type="InterPro" id="IPR011991">
    <property type="entry name" value="ArsR-like_HTH"/>
</dbReference>
<accession>A0A256VI39</accession>
<dbReference type="GO" id="GO:0003677">
    <property type="term" value="F:DNA binding"/>
    <property type="evidence" value="ECO:0007669"/>
    <property type="project" value="UniProtKB-KW"/>
</dbReference>
<dbReference type="Proteomes" id="UP000216122">
    <property type="component" value="Unassembled WGS sequence"/>
</dbReference>
<gene>
    <name evidence="2" type="ORF">CBG21_07670</name>
</gene>
<sequence length="261" mass="30676">MIDLKLSNDDKPFDVSYLYNQWILQQKEKKRGYFLLSNSLEEYLPLVKTAAMNLYLFYAIHAKNEYGYSYFSNDEIAKRLGVSKKTISNWVKTLLDAGLIARKAQQNSSSITYLLPTTDLIINSDNLNKTQKIMELLRNEGYKLTIPITITVISDNNMQTYKYYQYSRKYEKDNNSITRKVIINDKTIANVQKPANLFFTRSNFSWFTTKQTGFKDSFNIIWRLKPNQKDNSENRQSILAQLNSEEAINKFKNSYQEEKLY</sequence>
<dbReference type="CDD" id="cd00090">
    <property type="entry name" value="HTH_ARSR"/>
    <property type="match status" value="1"/>
</dbReference>
<dbReference type="AlphaFoldDB" id="A0A256VI39"/>
<name>A0A256VI39_LIMRT</name>
<organism evidence="2 3">
    <name type="scientific">Limosilactobacillus reuteri</name>
    <name type="common">Lactobacillus reuteri</name>
    <dbReference type="NCBI Taxonomy" id="1598"/>
    <lineage>
        <taxon>Bacteria</taxon>
        <taxon>Bacillati</taxon>
        <taxon>Bacillota</taxon>
        <taxon>Bacilli</taxon>
        <taxon>Lactobacillales</taxon>
        <taxon>Lactobacillaceae</taxon>
        <taxon>Limosilactobacillus</taxon>
    </lineage>
</organism>
<evidence type="ECO:0008006" key="4">
    <source>
        <dbReference type="Google" id="ProtNLM"/>
    </source>
</evidence>